<dbReference type="PANTHER" id="PTHR45436">
    <property type="entry name" value="SENSOR HISTIDINE KINASE YKOH"/>
    <property type="match status" value="1"/>
</dbReference>
<evidence type="ECO:0000256" key="7">
    <source>
        <dbReference type="ARBA" id="ARBA00022777"/>
    </source>
</evidence>
<dbReference type="CDD" id="cd00082">
    <property type="entry name" value="HisKA"/>
    <property type="match status" value="1"/>
</dbReference>
<feature type="domain" description="HAMP" evidence="13">
    <location>
        <begin position="194"/>
        <end position="247"/>
    </location>
</feature>
<dbReference type="CDD" id="cd06225">
    <property type="entry name" value="HAMP"/>
    <property type="match status" value="1"/>
</dbReference>
<keyword evidence="9" id="KW-0902">Two-component regulatory system</keyword>
<dbReference type="SMART" id="SM00304">
    <property type="entry name" value="HAMP"/>
    <property type="match status" value="1"/>
</dbReference>
<dbReference type="SUPFAM" id="SSF55874">
    <property type="entry name" value="ATPase domain of HSP90 chaperone/DNA topoisomerase II/histidine kinase"/>
    <property type="match status" value="1"/>
</dbReference>
<dbReference type="SMART" id="SM00388">
    <property type="entry name" value="HisKA"/>
    <property type="match status" value="1"/>
</dbReference>
<dbReference type="SMART" id="SM00387">
    <property type="entry name" value="HATPase_c"/>
    <property type="match status" value="1"/>
</dbReference>
<keyword evidence="15" id="KW-1185">Reference proteome</keyword>
<comment type="caution">
    <text evidence="14">The sequence shown here is derived from an EMBL/GenBank/DDBJ whole genome shotgun (WGS) entry which is preliminary data.</text>
</comment>
<dbReference type="Pfam" id="PF02518">
    <property type="entry name" value="HATPase_c"/>
    <property type="match status" value="1"/>
</dbReference>
<evidence type="ECO:0000256" key="8">
    <source>
        <dbReference type="ARBA" id="ARBA00022989"/>
    </source>
</evidence>
<keyword evidence="4" id="KW-0597">Phosphoprotein</keyword>
<evidence type="ECO:0000256" key="1">
    <source>
        <dbReference type="ARBA" id="ARBA00000085"/>
    </source>
</evidence>
<dbReference type="EMBL" id="JBHMQV010000009">
    <property type="protein sequence ID" value="MFC0845724.1"/>
    <property type="molecule type" value="Genomic_DNA"/>
</dbReference>
<dbReference type="Proteomes" id="UP001589887">
    <property type="component" value="Unassembled WGS sequence"/>
</dbReference>
<dbReference type="Pfam" id="PF00672">
    <property type="entry name" value="HAMP"/>
    <property type="match status" value="1"/>
</dbReference>
<evidence type="ECO:0000256" key="5">
    <source>
        <dbReference type="ARBA" id="ARBA00022679"/>
    </source>
</evidence>
<protein>
    <recommendedName>
        <fullName evidence="3">histidine kinase</fullName>
        <ecNumber evidence="3">2.7.13.3</ecNumber>
    </recommendedName>
</protein>
<dbReference type="PRINTS" id="PR00344">
    <property type="entry name" value="BCTRLSENSOR"/>
</dbReference>
<feature type="transmembrane region" description="Helical" evidence="11">
    <location>
        <begin position="170"/>
        <end position="192"/>
    </location>
</feature>
<dbReference type="PROSITE" id="PS50885">
    <property type="entry name" value="HAMP"/>
    <property type="match status" value="1"/>
</dbReference>
<dbReference type="CDD" id="cd00075">
    <property type="entry name" value="HATPase"/>
    <property type="match status" value="1"/>
</dbReference>
<dbReference type="InterPro" id="IPR003594">
    <property type="entry name" value="HATPase_dom"/>
</dbReference>
<dbReference type="PANTHER" id="PTHR45436:SF5">
    <property type="entry name" value="SENSOR HISTIDINE KINASE TRCS"/>
    <property type="match status" value="1"/>
</dbReference>
<dbReference type="InterPro" id="IPR036097">
    <property type="entry name" value="HisK_dim/P_sf"/>
</dbReference>
<evidence type="ECO:0000256" key="6">
    <source>
        <dbReference type="ARBA" id="ARBA00022692"/>
    </source>
</evidence>
<dbReference type="RefSeq" id="WP_190091643.1">
    <property type="nucleotide sequence ID" value="NZ_JBHMQV010000009.1"/>
</dbReference>
<comment type="catalytic activity">
    <reaction evidence="1">
        <text>ATP + protein L-histidine = ADP + protein N-phospho-L-histidine.</text>
        <dbReference type="EC" id="2.7.13.3"/>
    </reaction>
</comment>
<dbReference type="SUPFAM" id="SSF47384">
    <property type="entry name" value="Homodimeric domain of signal transducing histidine kinase"/>
    <property type="match status" value="1"/>
</dbReference>
<keyword evidence="5" id="KW-0808">Transferase</keyword>
<feature type="domain" description="Histidine kinase" evidence="12">
    <location>
        <begin position="255"/>
        <end position="463"/>
    </location>
</feature>
<reference evidence="14 15" key="1">
    <citation type="submission" date="2024-09" db="EMBL/GenBank/DDBJ databases">
        <authorList>
            <person name="Sun Q."/>
            <person name="Mori K."/>
        </authorList>
    </citation>
    <scope>NUCLEOTIDE SEQUENCE [LARGE SCALE GENOMIC DNA]</scope>
    <source>
        <strain evidence="14 15">JCM 4557</strain>
    </source>
</reference>
<dbReference type="Gene3D" id="6.10.340.10">
    <property type="match status" value="1"/>
</dbReference>
<evidence type="ECO:0000256" key="10">
    <source>
        <dbReference type="ARBA" id="ARBA00023136"/>
    </source>
</evidence>
<keyword evidence="7 14" id="KW-0418">Kinase</keyword>
<dbReference type="Pfam" id="PF00512">
    <property type="entry name" value="HisKA"/>
    <property type="match status" value="1"/>
</dbReference>
<evidence type="ECO:0000259" key="13">
    <source>
        <dbReference type="PROSITE" id="PS50885"/>
    </source>
</evidence>
<organism evidence="14 15">
    <name type="scientific">Streptomyces noboritoensis</name>
    <dbReference type="NCBI Taxonomy" id="67337"/>
    <lineage>
        <taxon>Bacteria</taxon>
        <taxon>Bacillati</taxon>
        <taxon>Actinomycetota</taxon>
        <taxon>Actinomycetes</taxon>
        <taxon>Kitasatosporales</taxon>
        <taxon>Streptomycetaceae</taxon>
        <taxon>Streptomyces</taxon>
    </lineage>
</organism>
<dbReference type="PROSITE" id="PS50109">
    <property type="entry name" value="HIS_KIN"/>
    <property type="match status" value="1"/>
</dbReference>
<evidence type="ECO:0000256" key="4">
    <source>
        <dbReference type="ARBA" id="ARBA00022553"/>
    </source>
</evidence>
<evidence type="ECO:0000256" key="2">
    <source>
        <dbReference type="ARBA" id="ARBA00004236"/>
    </source>
</evidence>
<evidence type="ECO:0000313" key="14">
    <source>
        <dbReference type="EMBL" id="MFC0845724.1"/>
    </source>
</evidence>
<evidence type="ECO:0000256" key="9">
    <source>
        <dbReference type="ARBA" id="ARBA00023012"/>
    </source>
</evidence>
<gene>
    <name evidence="14" type="ORF">ACFH04_18700</name>
</gene>
<dbReference type="GO" id="GO:0016301">
    <property type="term" value="F:kinase activity"/>
    <property type="evidence" value="ECO:0007669"/>
    <property type="project" value="UniProtKB-KW"/>
</dbReference>
<dbReference type="EC" id="2.7.13.3" evidence="3"/>
<dbReference type="SUPFAM" id="SSF158472">
    <property type="entry name" value="HAMP domain-like"/>
    <property type="match status" value="1"/>
</dbReference>
<comment type="subcellular location">
    <subcellularLocation>
        <location evidence="2">Cell membrane</location>
    </subcellularLocation>
</comment>
<name>A0ABV6TIW6_9ACTN</name>
<keyword evidence="8 11" id="KW-1133">Transmembrane helix</keyword>
<dbReference type="InterPro" id="IPR003660">
    <property type="entry name" value="HAMP_dom"/>
</dbReference>
<sequence>MRTRLLPLLIFLLALVLMALGFPLAISVASAQQQKVVVDRIDDTARFAALAQFVTAADDKDTSSKERLATLEEELARYHELYGIRAGVFFRNGIAMASAPRGWGVPDDSKGGDAFQEALAGRRSHDPPQVWPWQRGRLVVASPVVREGDVIAVVVTDSPTGHMRSRVLRGWLLIAAGEVAAMLLAVGAAFRLTSWVLRPVRVLDAATHDIATGRMKSRVAVAGGPPELRRLARSFNEMADNVEDVLDQQRAFVADASHQLRNPLSALLLRIELLALELPEGNEEIASVRAEGKRLAQVLDDLLGLALAEHTEADLRLTDIGALAGERVEAWRPLAEDKGVRLTERRAAVTAWADPVALSSALDAVIDNALKFTPEGEEVTVAVAADGDYSKITVTDLGPGLTDDELSRIGDRFWRSGRHQNVKGSGLGLSISRTLLAAGDGTITYAHHEPHGLRVTLRVPRTSPTG</sequence>
<evidence type="ECO:0000256" key="3">
    <source>
        <dbReference type="ARBA" id="ARBA00012438"/>
    </source>
</evidence>
<proteinExistence type="predicted"/>
<accession>A0ABV6TIW6</accession>
<evidence type="ECO:0000313" key="15">
    <source>
        <dbReference type="Proteomes" id="UP001589887"/>
    </source>
</evidence>
<dbReference type="InterPro" id="IPR005467">
    <property type="entry name" value="His_kinase_dom"/>
</dbReference>
<dbReference type="Gene3D" id="3.30.565.10">
    <property type="entry name" value="Histidine kinase-like ATPase, C-terminal domain"/>
    <property type="match status" value="1"/>
</dbReference>
<keyword evidence="10 11" id="KW-0472">Membrane</keyword>
<keyword evidence="6 11" id="KW-0812">Transmembrane</keyword>
<dbReference type="Gene3D" id="1.10.287.130">
    <property type="match status" value="1"/>
</dbReference>
<dbReference type="InterPro" id="IPR050428">
    <property type="entry name" value="TCS_sensor_his_kinase"/>
</dbReference>
<dbReference type="InterPro" id="IPR003661">
    <property type="entry name" value="HisK_dim/P_dom"/>
</dbReference>
<dbReference type="InterPro" id="IPR036890">
    <property type="entry name" value="HATPase_C_sf"/>
</dbReference>
<evidence type="ECO:0000259" key="12">
    <source>
        <dbReference type="PROSITE" id="PS50109"/>
    </source>
</evidence>
<dbReference type="InterPro" id="IPR004358">
    <property type="entry name" value="Sig_transdc_His_kin-like_C"/>
</dbReference>
<evidence type="ECO:0000256" key="11">
    <source>
        <dbReference type="SAM" id="Phobius"/>
    </source>
</evidence>